<feature type="domain" description="Transposase IS200-like" evidence="1">
    <location>
        <begin position="10"/>
        <end position="148"/>
    </location>
</feature>
<dbReference type="InterPro" id="IPR036515">
    <property type="entry name" value="Transposase_17_sf"/>
</dbReference>
<dbReference type="EMBL" id="JACWMW010000004">
    <property type="protein sequence ID" value="MBD1387005.1"/>
    <property type="molecule type" value="Genomic_DNA"/>
</dbReference>
<proteinExistence type="predicted"/>
<organism evidence="2 3">
    <name type="scientific">Mucilaginibacter rigui</name>
    <dbReference type="NCBI Taxonomy" id="534635"/>
    <lineage>
        <taxon>Bacteria</taxon>
        <taxon>Pseudomonadati</taxon>
        <taxon>Bacteroidota</taxon>
        <taxon>Sphingobacteriia</taxon>
        <taxon>Sphingobacteriales</taxon>
        <taxon>Sphingobacteriaceae</taxon>
        <taxon>Mucilaginibacter</taxon>
    </lineage>
</organism>
<dbReference type="SMART" id="SM01321">
    <property type="entry name" value="Y1_Tnp"/>
    <property type="match status" value="1"/>
</dbReference>
<dbReference type="NCBIfam" id="NF047646">
    <property type="entry name" value="REP_Tyr_transpos"/>
    <property type="match status" value="1"/>
</dbReference>
<name>A0ABR7XA71_9SPHI</name>
<comment type="caution">
    <text evidence="2">The sequence shown here is derived from an EMBL/GenBank/DDBJ whole genome shotgun (WGS) entry which is preliminary data.</text>
</comment>
<dbReference type="InterPro" id="IPR052715">
    <property type="entry name" value="RAYT_transposase"/>
</dbReference>
<sequence>MSHQYRIRDIEEVYFVTFTIVDWIDVFTRPAYKELIIDSLKYCQQNKGLEIYAYCLMTNHLHLLVSAQLPAKLSDIIRDFKKHTNKQIMKLMETENESRKDWIVYRFQYHAKYNVRIQDYKVWQDGYHGIACDKPNILLQKLDYIHHNPVKAGIVALPEHYLYSSAVNYAGEKGLLDVLLLDTGFYVANVKPY</sequence>
<evidence type="ECO:0000313" key="3">
    <source>
        <dbReference type="Proteomes" id="UP000618754"/>
    </source>
</evidence>
<evidence type="ECO:0000313" key="2">
    <source>
        <dbReference type="EMBL" id="MBD1387005.1"/>
    </source>
</evidence>
<keyword evidence="3" id="KW-1185">Reference proteome</keyword>
<accession>A0ABR7XA71</accession>
<dbReference type="InterPro" id="IPR002686">
    <property type="entry name" value="Transposase_17"/>
</dbReference>
<dbReference type="PANTHER" id="PTHR36966">
    <property type="entry name" value="REP-ASSOCIATED TYROSINE TRANSPOSASE"/>
    <property type="match status" value="1"/>
</dbReference>
<gene>
    <name evidence="2" type="ORF">IDJ75_17090</name>
</gene>
<dbReference type="Pfam" id="PF01797">
    <property type="entry name" value="Y1_Tnp"/>
    <property type="match status" value="1"/>
</dbReference>
<reference evidence="2 3" key="1">
    <citation type="submission" date="2020-09" db="EMBL/GenBank/DDBJ databases">
        <title>Novel species of Mucilaginibacter isolated from a glacier on the Tibetan Plateau.</title>
        <authorList>
            <person name="Liu Q."/>
            <person name="Xin Y.-H."/>
        </authorList>
    </citation>
    <scope>NUCLEOTIDE SEQUENCE [LARGE SCALE GENOMIC DNA]</scope>
    <source>
        <strain evidence="2 3">CGMCC 1.13878</strain>
    </source>
</reference>
<evidence type="ECO:0000259" key="1">
    <source>
        <dbReference type="SMART" id="SM01321"/>
    </source>
</evidence>
<dbReference type="SUPFAM" id="SSF143422">
    <property type="entry name" value="Transposase IS200-like"/>
    <property type="match status" value="1"/>
</dbReference>
<dbReference type="Proteomes" id="UP000618754">
    <property type="component" value="Unassembled WGS sequence"/>
</dbReference>
<dbReference type="PANTHER" id="PTHR36966:SF1">
    <property type="entry name" value="REP-ASSOCIATED TYROSINE TRANSPOSASE"/>
    <property type="match status" value="1"/>
</dbReference>
<protein>
    <submittedName>
        <fullName evidence="2">Transposase</fullName>
    </submittedName>
</protein>
<dbReference type="Gene3D" id="3.30.70.1290">
    <property type="entry name" value="Transposase IS200-like"/>
    <property type="match status" value="1"/>
</dbReference>